<dbReference type="AlphaFoldDB" id="A0A223HVA9"/>
<dbReference type="RefSeq" id="WP_094396685.1">
    <property type="nucleotide sequence ID" value="NZ_CP016893.1"/>
</dbReference>
<reference evidence="1 2" key="1">
    <citation type="submission" date="2016-08" db="EMBL/GenBank/DDBJ databases">
        <title>A novel genetic cassette of butanologenic Thermoanaerobacterium thermosaccharolyticum that directly convert cellulose to butanol.</title>
        <authorList>
            <person name="Li T."/>
            <person name="He J."/>
        </authorList>
    </citation>
    <scope>NUCLEOTIDE SEQUENCE [LARGE SCALE GENOMIC DNA]</scope>
    <source>
        <strain evidence="1 2">TG57</strain>
    </source>
</reference>
<accession>A0A223HVA9</accession>
<gene>
    <name evidence="1" type="ORF">Thert_00165</name>
</gene>
<name>A0A223HVA9_THETR</name>
<protein>
    <submittedName>
        <fullName evidence="1">Beta-carotene-monooxygenase</fullName>
    </submittedName>
</protein>
<keyword evidence="1" id="KW-0560">Oxidoreductase</keyword>
<evidence type="ECO:0000313" key="1">
    <source>
        <dbReference type="EMBL" id="AST56411.1"/>
    </source>
</evidence>
<dbReference type="Proteomes" id="UP000214975">
    <property type="component" value="Chromosome"/>
</dbReference>
<dbReference type="EMBL" id="CP016893">
    <property type="protein sequence ID" value="AST56411.1"/>
    <property type="molecule type" value="Genomic_DNA"/>
</dbReference>
<organism evidence="1 2">
    <name type="scientific">Thermoanaerobacterium thermosaccharolyticum</name>
    <name type="common">Clostridium thermosaccharolyticum</name>
    <dbReference type="NCBI Taxonomy" id="1517"/>
    <lineage>
        <taxon>Bacteria</taxon>
        <taxon>Bacillati</taxon>
        <taxon>Bacillota</taxon>
        <taxon>Clostridia</taxon>
        <taxon>Thermoanaerobacterales</taxon>
        <taxon>Thermoanaerobacteraceae</taxon>
        <taxon>Thermoanaerobacterium</taxon>
    </lineage>
</organism>
<proteinExistence type="predicted"/>
<dbReference type="GO" id="GO:0004497">
    <property type="term" value="F:monooxygenase activity"/>
    <property type="evidence" value="ECO:0007669"/>
    <property type="project" value="UniProtKB-KW"/>
</dbReference>
<sequence length="170" mass="19958">MKYYILDKFSRFVLYFLTLLILISVALLFIYAFVDVNIKGFNIELSILWWVLYIILLMVLSIILFSIAISQTVLLEDYLVISLGIMGFVRIRYDNIAYVGEAENRNTYRRGIHVFDSTCSMIVSKKDLLGIELKSPVKIYYFLFFERYATKIVFSTPNSKKLKEEIKNKI</sequence>
<evidence type="ECO:0000313" key="2">
    <source>
        <dbReference type="Proteomes" id="UP000214975"/>
    </source>
</evidence>
<keyword evidence="1" id="KW-0503">Monooxygenase</keyword>